<keyword evidence="4" id="KW-0804">Transcription</keyword>
<evidence type="ECO:0000313" key="6">
    <source>
        <dbReference type="EMBL" id="CAB3772990.1"/>
    </source>
</evidence>
<dbReference type="PANTHER" id="PTHR11019">
    <property type="entry name" value="HTH-TYPE TRANSCRIPTIONAL REGULATOR NIMR"/>
    <property type="match status" value="1"/>
</dbReference>
<dbReference type="PROSITE" id="PS01124">
    <property type="entry name" value="HTH_ARAC_FAMILY_2"/>
    <property type="match status" value="1"/>
</dbReference>
<name>A0A6J5F2D8_9BURK</name>
<accession>A0A6J5F2D8</accession>
<evidence type="ECO:0000256" key="3">
    <source>
        <dbReference type="ARBA" id="ARBA00023125"/>
    </source>
</evidence>
<keyword evidence="3" id="KW-0238">DNA-binding</keyword>
<evidence type="ECO:0000313" key="7">
    <source>
        <dbReference type="Proteomes" id="UP000494363"/>
    </source>
</evidence>
<dbReference type="AlphaFoldDB" id="A0A6J5F2D8"/>
<dbReference type="Pfam" id="PF12833">
    <property type="entry name" value="HTH_18"/>
    <property type="match status" value="1"/>
</dbReference>
<dbReference type="SUPFAM" id="SSF46689">
    <property type="entry name" value="Homeodomain-like"/>
    <property type="match status" value="1"/>
</dbReference>
<feature type="domain" description="HTH araC/xylS-type" evidence="5">
    <location>
        <begin position="150"/>
        <end position="249"/>
    </location>
</feature>
<dbReference type="InterPro" id="IPR003313">
    <property type="entry name" value="AraC-bd"/>
</dbReference>
<dbReference type="SMART" id="SM00342">
    <property type="entry name" value="HTH_ARAC"/>
    <property type="match status" value="1"/>
</dbReference>
<dbReference type="InterPro" id="IPR018060">
    <property type="entry name" value="HTH_AraC"/>
</dbReference>
<protein>
    <submittedName>
        <fullName evidence="6">HTH-type transcriptional regulator NimR</fullName>
    </submittedName>
</protein>
<keyword evidence="7" id="KW-1185">Reference proteome</keyword>
<dbReference type="Proteomes" id="UP000494363">
    <property type="component" value="Unassembled WGS sequence"/>
</dbReference>
<evidence type="ECO:0000256" key="2">
    <source>
        <dbReference type="ARBA" id="ARBA00023015"/>
    </source>
</evidence>
<dbReference type="RefSeq" id="WP_175232409.1">
    <property type="nucleotide sequence ID" value="NZ_CADIKH010000066.1"/>
</dbReference>
<reference evidence="6 7" key="1">
    <citation type="submission" date="2020-04" db="EMBL/GenBank/DDBJ databases">
        <authorList>
            <person name="De Canck E."/>
        </authorList>
    </citation>
    <scope>NUCLEOTIDE SEQUENCE [LARGE SCALE GENOMIC DNA]</scope>
    <source>
        <strain evidence="6 7">LMG 29542</strain>
    </source>
</reference>
<dbReference type="InterPro" id="IPR009057">
    <property type="entry name" value="Homeodomain-like_sf"/>
</dbReference>
<keyword evidence="2" id="KW-0805">Transcription regulation</keyword>
<dbReference type="EMBL" id="CADIKH010000066">
    <property type="protein sequence ID" value="CAB3772990.1"/>
    <property type="molecule type" value="Genomic_DNA"/>
</dbReference>
<proteinExistence type="predicted"/>
<dbReference type="SUPFAM" id="SSF51182">
    <property type="entry name" value="RmlC-like cupins"/>
    <property type="match status" value="1"/>
</dbReference>
<organism evidence="6 7">
    <name type="scientific">Paraburkholderia humisilvae</name>
    <dbReference type="NCBI Taxonomy" id="627669"/>
    <lineage>
        <taxon>Bacteria</taxon>
        <taxon>Pseudomonadati</taxon>
        <taxon>Pseudomonadota</taxon>
        <taxon>Betaproteobacteria</taxon>
        <taxon>Burkholderiales</taxon>
        <taxon>Burkholderiaceae</taxon>
        <taxon>Paraburkholderia</taxon>
    </lineage>
</organism>
<evidence type="ECO:0000256" key="1">
    <source>
        <dbReference type="ARBA" id="ARBA00022491"/>
    </source>
</evidence>
<evidence type="ECO:0000256" key="4">
    <source>
        <dbReference type="ARBA" id="ARBA00023163"/>
    </source>
</evidence>
<evidence type="ECO:0000259" key="5">
    <source>
        <dbReference type="PROSITE" id="PS01124"/>
    </source>
</evidence>
<dbReference type="PROSITE" id="PS00041">
    <property type="entry name" value="HTH_ARAC_FAMILY_1"/>
    <property type="match status" value="1"/>
</dbReference>
<dbReference type="Pfam" id="PF02311">
    <property type="entry name" value="AraC_binding"/>
    <property type="match status" value="1"/>
</dbReference>
<keyword evidence="1" id="KW-0678">Repressor</keyword>
<dbReference type="InterPro" id="IPR018062">
    <property type="entry name" value="HTH_AraC-typ_CS"/>
</dbReference>
<dbReference type="InterPro" id="IPR011051">
    <property type="entry name" value="RmlC_Cupin_sf"/>
</dbReference>
<dbReference type="CDD" id="cd06124">
    <property type="entry name" value="cupin_NimR-like_N"/>
    <property type="match status" value="1"/>
</dbReference>
<gene>
    <name evidence="6" type="primary">nimR_3</name>
    <name evidence="6" type="ORF">LMG29542_07057</name>
</gene>
<dbReference type="GO" id="GO:0003700">
    <property type="term" value="F:DNA-binding transcription factor activity"/>
    <property type="evidence" value="ECO:0007669"/>
    <property type="project" value="InterPro"/>
</dbReference>
<dbReference type="PANTHER" id="PTHR11019:SF159">
    <property type="entry name" value="TRANSCRIPTIONAL REGULATOR-RELATED"/>
    <property type="match status" value="1"/>
</dbReference>
<dbReference type="GO" id="GO:0043565">
    <property type="term" value="F:sequence-specific DNA binding"/>
    <property type="evidence" value="ECO:0007669"/>
    <property type="project" value="InterPro"/>
</dbReference>
<dbReference type="Gene3D" id="1.10.10.60">
    <property type="entry name" value="Homeodomain-like"/>
    <property type="match status" value="1"/>
</dbReference>
<sequence length="249" mass="27292">MDLIDLNAVQRPVFVLAERHDALDKPWHAQRRAQFVHVSEGVLTVRTDRGVWVVPPHHAVWLLPGALHRATSLNPVVTRTLYADTDAVPVPAENRVVSVEPLVDELLLAAAQFGADYPADGPESRLIDVIVDRLPLLAKAPLSLQYPRDRRILRIADALLAHPAQSGVLDELAAGAGVTARTAARLFVKETGLTFGQWRQQLRLLIALERLGAGASVTRVALDVGYNDVSSFIAVFKDSLGETPARYFR</sequence>
<dbReference type="FunFam" id="1.10.10.60:FF:000132">
    <property type="entry name" value="AraC family transcriptional regulator"/>
    <property type="match status" value="1"/>
</dbReference>